<evidence type="ECO:0000256" key="1">
    <source>
        <dbReference type="ARBA" id="ARBA00022737"/>
    </source>
</evidence>
<keyword evidence="1" id="KW-0677">Repeat</keyword>
<proteinExistence type="predicted"/>
<dbReference type="InterPro" id="IPR056884">
    <property type="entry name" value="NPHP3-like_N"/>
</dbReference>
<evidence type="ECO:0000313" key="4">
    <source>
        <dbReference type="Proteomes" id="UP000244855"/>
    </source>
</evidence>
<organism evidence="3 4">
    <name type="scientific">Periconia macrospinosa</name>
    <dbReference type="NCBI Taxonomy" id="97972"/>
    <lineage>
        <taxon>Eukaryota</taxon>
        <taxon>Fungi</taxon>
        <taxon>Dikarya</taxon>
        <taxon>Ascomycota</taxon>
        <taxon>Pezizomycotina</taxon>
        <taxon>Dothideomycetes</taxon>
        <taxon>Pleosporomycetidae</taxon>
        <taxon>Pleosporales</taxon>
        <taxon>Massarineae</taxon>
        <taxon>Periconiaceae</taxon>
        <taxon>Periconia</taxon>
    </lineage>
</organism>
<accession>A0A2V1DIH5</accession>
<feature type="domain" description="Nephrocystin 3-like N-terminal" evidence="2">
    <location>
        <begin position="140"/>
        <end position="298"/>
    </location>
</feature>
<dbReference type="Pfam" id="PF24883">
    <property type="entry name" value="NPHP3_N"/>
    <property type="match status" value="1"/>
</dbReference>
<dbReference type="Proteomes" id="UP000244855">
    <property type="component" value="Unassembled WGS sequence"/>
</dbReference>
<dbReference type="AlphaFoldDB" id="A0A2V1DIH5"/>
<dbReference type="EMBL" id="KZ805424">
    <property type="protein sequence ID" value="PVH97972.1"/>
    <property type="molecule type" value="Genomic_DNA"/>
</dbReference>
<keyword evidence="4" id="KW-1185">Reference proteome</keyword>
<protein>
    <recommendedName>
        <fullName evidence="2">Nephrocystin 3-like N-terminal domain-containing protein</fullName>
    </recommendedName>
</protein>
<gene>
    <name evidence="3" type="ORF">DM02DRAFT_630669</name>
</gene>
<sequence>MLRNAVLRPVETKFDKCTHRIEAEVEKLHELKDAAHVAQQADIKELLESTGQIVGRLHDNLNHSMTAFSTCIAILDARIENIAHQSSSVHNFHAVNHSLALTDVLLPTASTADEQLSLVRKQIFNLSPKDHWYENGVLKAFDNWSAYGRLELLWIGGRSGNQDTWITEMSIDLIDALQMQDLTLLHVFCEMTDEPITAATLIKRLVAQLLDRHPDIAFRQPKTYNVRRFRRATTFTRLWAIFEALVRELTSSVFILIDRIEECDHEFNKDDSDLSHQLLPYLMGLASDAEHVSVIVTSTYEPPESLVGEEELRHFYQDTRKSRGKRER</sequence>
<evidence type="ECO:0000313" key="3">
    <source>
        <dbReference type="EMBL" id="PVH97972.1"/>
    </source>
</evidence>
<evidence type="ECO:0000259" key="2">
    <source>
        <dbReference type="Pfam" id="PF24883"/>
    </source>
</evidence>
<dbReference type="OrthoDB" id="61900at2759"/>
<reference evidence="3 4" key="1">
    <citation type="journal article" date="2018" name="Sci. Rep.">
        <title>Comparative genomics provides insights into the lifestyle and reveals functional heterogeneity of dark septate endophytic fungi.</title>
        <authorList>
            <person name="Knapp D.G."/>
            <person name="Nemeth J.B."/>
            <person name="Barry K."/>
            <person name="Hainaut M."/>
            <person name="Henrissat B."/>
            <person name="Johnson J."/>
            <person name="Kuo A."/>
            <person name="Lim J.H.P."/>
            <person name="Lipzen A."/>
            <person name="Nolan M."/>
            <person name="Ohm R.A."/>
            <person name="Tamas L."/>
            <person name="Grigoriev I.V."/>
            <person name="Spatafora J.W."/>
            <person name="Nagy L.G."/>
            <person name="Kovacs G.M."/>
        </authorList>
    </citation>
    <scope>NUCLEOTIDE SEQUENCE [LARGE SCALE GENOMIC DNA]</scope>
    <source>
        <strain evidence="3 4">DSE2036</strain>
    </source>
</reference>
<name>A0A2V1DIH5_9PLEO</name>